<gene>
    <name evidence="3" type="ORF">ACFQ2V_14720</name>
</gene>
<keyword evidence="4" id="KW-1185">Reference proteome</keyword>
<evidence type="ECO:0000313" key="4">
    <source>
        <dbReference type="Proteomes" id="UP001597046"/>
    </source>
</evidence>
<organism evidence="3 4">
    <name type="scientific">Terrabacter terrigena</name>
    <dbReference type="NCBI Taxonomy" id="574718"/>
    <lineage>
        <taxon>Bacteria</taxon>
        <taxon>Bacillati</taxon>
        <taxon>Actinomycetota</taxon>
        <taxon>Actinomycetes</taxon>
        <taxon>Micrococcales</taxon>
        <taxon>Intrasporangiaceae</taxon>
        <taxon>Terrabacter</taxon>
    </lineage>
</organism>
<feature type="chain" id="PRO_5047501873" evidence="2">
    <location>
        <begin position="27"/>
        <end position="648"/>
    </location>
</feature>
<comment type="caution">
    <text evidence="3">The sequence shown here is derived from an EMBL/GenBank/DDBJ whole genome shotgun (WGS) entry which is preliminary data.</text>
</comment>
<feature type="signal peptide" evidence="2">
    <location>
        <begin position="1"/>
        <end position="26"/>
    </location>
</feature>
<dbReference type="Proteomes" id="UP001597046">
    <property type="component" value="Unassembled WGS sequence"/>
</dbReference>
<evidence type="ECO:0000313" key="3">
    <source>
        <dbReference type="EMBL" id="MFD1055566.1"/>
    </source>
</evidence>
<accession>A0ABW3MYA2</accession>
<sequence length="648" mass="67540">MRKTIATGGAAAIAAALLSLPGAANAAPSDTRQVPSTGTTSIRSLAAGADGLQQPELRAGPDDEEAGVPSTRPDPNFKHGIFPKHPLDAPVVASSAVAATNPAVQASIQGLNHRDQRLANGGNQFSLEPPDQALCVGNGFTVESVNSVLRVYDSHAQPLTGVQDLNTFFGYPAAINRTTGLQGPDVIDPICHFDPDFGRFVVAITTLHVVPETGDFTGRNTIDVAVSNTGDPTGSWTIYSVPAQNDGTEGTPDHGCTTDGTTHGPCFQDYPHIGGDANGIYITTNEYDLFGPNFNAAQVYAFSKAQLAAHPGSVRVTLVPNLELAGTPGFTVWPATSPANQYATDANGTEFMLSSVAGDGSETGNPTGTARRIGLWALTNTASLNAATPDVRVTNRLVTSQTYVFPPKVEQKPGDFPLGQCINDTTTVVAGLTGCWQLFFAPADEPAHDEVISSLDANDTRMQQTWFTNGVLWGALDTAVRVDGELRAGIAWFSLEPKINGSGKVGGSIKKQGYLALGNSDLTYPAITMLPSGQGAMAFTVAGPSHYPSAGYVSISSSGTVGPIHVVGEGLGPADGFTSYKAFVGTPIRTRWGDYGAAVTDGSSIWMASEYIAQTCTLGQYLTAPIGSCGGTRTSLGNWSTRLTKITP</sequence>
<feature type="region of interest" description="Disordered" evidence="1">
    <location>
        <begin position="48"/>
        <end position="83"/>
    </location>
</feature>
<proteinExistence type="predicted"/>
<reference evidence="4" key="1">
    <citation type="journal article" date="2019" name="Int. J. Syst. Evol. Microbiol.">
        <title>The Global Catalogue of Microorganisms (GCM) 10K type strain sequencing project: providing services to taxonomists for standard genome sequencing and annotation.</title>
        <authorList>
            <consortium name="The Broad Institute Genomics Platform"/>
            <consortium name="The Broad Institute Genome Sequencing Center for Infectious Disease"/>
            <person name="Wu L."/>
            <person name="Ma J."/>
        </authorList>
    </citation>
    <scope>NUCLEOTIDE SEQUENCE [LARGE SCALE GENOMIC DNA]</scope>
    <source>
        <strain evidence="4">CCUG 57508</strain>
    </source>
</reference>
<protein>
    <submittedName>
        <fullName evidence="3">Uncharacterized protein</fullName>
    </submittedName>
</protein>
<evidence type="ECO:0000256" key="1">
    <source>
        <dbReference type="SAM" id="MobiDB-lite"/>
    </source>
</evidence>
<dbReference type="EMBL" id="JBHTKH010000009">
    <property type="protein sequence ID" value="MFD1055566.1"/>
    <property type="molecule type" value="Genomic_DNA"/>
</dbReference>
<evidence type="ECO:0000256" key="2">
    <source>
        <dbReference type="SAM" id="SignalP"/>
    </source>
</evidence>
<keyword evidence="2" id="KW-0732">Signal</keyword>
<dbReference type="RefSeq" id="WP_386053599.1">
    <property type="nucleotide sequence ID" value="NZ_JBHTKH010000009.1"/>
</dbReference>
<name>A0ABW3MYA2_9MICO</name>